<feature type="transmembrane region" description="Helical" evidence="1">
    <location>
        <begin position="21"/>
        <end position="47"/>
    </location>
</feature>
<keyword evidence="3" id="KW-1185">Reference proteome</keyword>
<dbReference type="InterPro" id="IPR021354">
    <property type="entry name" value="DUF2975"/>
</dbReference>
<sequence>MESNMKKDSESNDIVLKSARGILAFSKWVLLVGIGVVTICLLAMPFTYQYLLAEMAKAFVSPPEPEIFGMIALIMALAVVLLLLTLFAVDRLRRIVRSVGEGNPFTHINGTRLRGIGIAAVGIQIVTFCASLLATGVVTMLGDPKPGVDFEMSPDASISISGILLVLLLIILARVFDRGAEMQEELDGTV</sequence>
<feature type="transmembrane region" description="Helical" evidence="1">
    <location>
        <begin position="67"/>
        <end position="89"/>
    </location>
</feature>
<dbReference type="Proteomes" id="UP000652427">
    <property type="component" value="Unassembled WGS sequence"/>
</dbReference>
<name>A0ABX2N6C7_9SPHN</name>
<evidence type="ECO:0000256" key="1">
    <source>
        <dbReference type="SAM" id="Phobius"/>
    </source>
</evidence>
<gene>
    <name evidence="2" type="ORF">HUO14_15170</name>
</gene>
<organism evidence="2 3">
    <name type="scientific">Parasphingorhabdus flavimaris</name>
    <dbReference type="NCBI Taxonomy" id="266812"/>
    <lineage>
        <taxon>Bacteria</taxon>
        <taxon>Pseudomonadati</taxon>
        <taxon>Pseudomonadota</taxon>
        <taxon>Alphaproteobacteria</taxon>
        <taxon>Sphingomonadales</taxon>
        <taxon>Sphingomonadaceae</taxon>
        <taxon>Parasphingorhabdus</taxon>
    </lineage>
</organism>
<evidence type="ECO:0000313" key="2">
    <source>
        <dbReference type="EMBL" id="NVD29239.1"/>
    </source>
</evidence>
<feature type="transmembrane region" description="Helical" evidence="1">
    <location>
        <begin position="116"/>
        <end position="138"/>
    </location>
</feature>
<keyword evidence="1" id="KW-0472">Membrane</keyword>
<keyword evidence="1" id="KW-0812">Transmembrane</keyword>
<accession>A0ABX2N6C7</accession>
<proteinExistence type="predicted"/>
<evidence type="ECO:0000313" key="3">
    <source>
        <dbReference type="Proteomes" id="UP000652427"/>
    </source>
</evidence>
<dbReference type="RefSeq" id="WP_176280688.1">
    <property type="nucleotide sequence ID" value="NZ_JABWMH010000005.1"/>
</dbReference>
<dbReference type="Pfam" id="PF11188">
    <property type="entry name" value="DUF2975"/>
    <property type="match status" value="1"/>
</dbReference>
<keyword evidence="1" id="KW-1133">Transmembrane helix</keyword>
<reference evidence="2 3" key="1">
    <citation type="submission" date="2020-06" db="EMBL/GenBank/DDBJ databases">
        <authorList>
            <person name="Kim S.-J."/>
            <person name="Park S.-J."/>
        </authorList>
    </citation>
    <scope>NUCLEOTIDE SEQUENCE [LARGE SCALE GENOMIC DNA]</scope>
    <source>
        <strain evidence="2 3">SW-151</strain>
    </source>
</reference>
<dbReference type="EMBL" id="JABWMH010000005">
    <property type="protein sequence ID" value="NVD29239.1"/>
    <property type="molecule type" value="Genomic_DNA"/>
</dbReference>
<feature type="transmembrane region" description="Helical" evidence="1">
    <location>
        <begin position="158"/>
        <end position="176"/>
    </location>
</feature>
<protein>
    <submittedName>
        <fullName evidence="2">DUF2975 domain-containing protein</fullName>
    </submittedName>
</protein>
<comment type="caution">
    <text evidence="2">The sequence shown here is derived from an EMBL/GenBank/DDBJ whole genome shotgun (WGS) entry which is preliminary data.</text>
</comment>